<dbReference type="InterPro" id="IPR014027">
    <property type="entry name" value="UDP-Glc/GDP-Man_DH_C"/>
</dbReference>
<evidence type="ECO:0000256" key="1">
    <source>
        <dbReference type="ARBA" id="ARBA00006601"/>
    </source>
</evidence>
<evidence type="ECO:0000256" key="4">
    <source>
        <dbReference type="ARBA" id="ARBA00023002"/>
    </source>
</evidence>
<comment type="caution">
    <text evidence="10">The sequence shown here is derived from an EMBL/GenBank/DDBJ whole genome shotgun (WGS) entry which is preliminary data.</text>
</comment>
<dbReference type="Pfam" id="PF00984">
    <property type="entry name" value="UDPG_MGDP_dh"/>
    <property type="match status" value="1"/>
</dbReference>
<evidence type="ECO:0000256" key="6">
    <source>
        <dbReference type="ARBA" id="ARBA00030172"/>
    </source>
</evidence>
<dbReference type="EC" id="1.1.1.336" evidence="2"/>
<evidence type="ECO:0000256" key="7">
    <source>
        <dbReference type="ARBA" id="ARBA00049130"/>
    </source>
</evidence>
<dbReference type="SUPFAM" id="SSF51735">
    <property type="entry name" value="NAD(P)-binding Rossmann-fold domains"/>
    <property type="match status" value="1"/>
</dbReference>
<evidence type="ECO:0000256" key="2">
    <source>
        <dbReference type="ARBA" id="ARBA00012935"/>
    </source>
</evidence>
<accession>A0A5D5AGZ0</accession>
<dbReference type="GO" id="GO:0051287">
    <property type="term" value="F:NAD binding"/>
    <property type="evidence" value="ECO:0007669"/>
    <property type="project" value="InterPro"/>
</dbReference>
<dbReference type="InterPro" id="IPR014026">
    <property type="entry name" value="UDP-Glc/GDP-Man_DH_dimer"/>
</dbReference>
<sequence length="444" mass="47942">MSERKRSTGDRIQAISRSDTASICVVGLGYVGLPLASGFDQAGHDVSGYDIDPETVTALENGVDPTGDVGDEAIRDGTIEFTTDPTAIGDAEYVIVAVPTPVDDLEKPNLELVESAGRTVGEHLQEGATAILESTVYPGATREEFVPAIEEASGMTAGEEFGVGYSPERMVPGDDDHGLRNVVKIVSGMTDETLDEVATLYGSVVDAGVHRAPTIETAEAAKCVENTQRDLNIALVNELAVACDHLGLDTQAVLEAAGTKWNFHDYRPGLVGGHCIPVDPFYLIYESEQNGFAPELIRKAREVNEYVPEHVAKMTIKALNDAGKVLRDSRVLVLGLAYKPNVGDIRTSAIDGTIDELREYDVEVVGFDPHAENEAITDEFGIDVQKELDVEGFDGLIAGTPHSEFYGLPFGDLAYEMAEEPVLVDVDGTFEEQAHEHGFRYRKL</sequence>
<dbReference type="GO" id="GO:0000271">
    <property type="term" value="P:polysaccharide biosynthetic process"/>
    <property type="evidence" value="ECO:0007669"/>
    <property type="project" value="InterPro"/>
</dbReference>
<dbReference type="Proteomes" id="UP000324104">
    <property type="component" value="Unassembled WGS sequence"/>
</dbReference>
<name>A0A5D5AGZ0_9EURY</name>
<feature type="domain" description="UDP-glucose/GDP-mannose dehydrogenase C-terminal" evidence="9">
    <location>
        <begin position="332"/>
        <end position="432"/>
    </location>
</feature>
<evidence type="ECO:0000256" key="8">
    <source>
        <dbReference type="PIRNR" id="PIRNR000124"/>
    </source>
</evidence>
<protein>
    <recommendedName>
        <fullName evidence="3">UDP-N-acetyl-D-mannosamine dehydrogenase</fullName>
        <ecNumber evidence="2">1.1.1.336</ecNumber>
    </recommendedName>
    <alternativeName>
        <fullName evidence="6">UDP-ManNAc 6-dehydrogenase</fullName>
    </alternativeName>
</protein>
<dbReference type="InterPro" id="IPR036220">
    <property type="entry name" value="UDP-Glc/GDP-Man_DH_C_sf"/>
</dbReference>
<reference evidence="10 11" key="1">
    <citation type="submission" date="2019-08" db="EMBL/GenBank/DDBJ databases">
        <title>Archaea genome.</title>
        <authorList>
            <person name="Kajale S."/>
            <person name="Shouche Y."/>
            <person name="Deshpande N."/>
            <person name="Sharma A."/>
        </authorList>
    </citation>
    <scope>NUCLEOTIDE SEQUENCE [LARGE SCALE GENOMIC DNA]</scope>
    <source>
        <strain evidence="10 11">ESP3B_9</strain>
    </source>
</reference>
<keyword evidence="11" id="KW-1185">Reference proteome</keyword>
<organism evidence="10 11">
    <name type="scientific">Natrialba swarupiae</name>
    <dbReference type="NCBI Taxonomy" id="2448032"/>
    <lineage>
        <taxon>Archaea</taxon>
        <taxon>Methanobacteriati</taxon>
        <taxon>Methanobacteriota</taxon>
        <taxon>Stenosarchaea group</taxon>
        <taxon>Halobacteria</taxon>
        <taxon>Halobacteriales</taxon>
        <taxon>Natrialbaceae</taxon>
        <taxon>Natrialba</taxon>
    </lineage>
</organism>
<dbReference type="SUPFAM" id="SSF52413">
    <property type="entry name" value="UDP-glucose/GDP-mannose dehydrogenase C-terminal domain"/>
    <property type="match status" value="1"/>
</dbReference>
<dbReference type="GO" id="GO:0016628">
    <property type="term" value="F:oxidoreductase activity, acting on the CH-CH group of donors, NAD or NADP as acceptor"/>
    <property type="evidence" value="ECO:0007669"/>
    <property type="project" value="InterPro"/>
</dbReference>
<comment type="similarity">
    <text evidence="1 8">Belongs to the UDP-glucose/GDP-mannose dehydrogenase family.</text>
</comment>
<dbReference type="InterPro" id="IPR017476">
    <property type="entry name" value="UDP-Glc/GDP-Man"/>
</dbReference>
<dbReference type="PANTHER" id="PTHR43491:SF2">
    <property type="entry name" value="UDP-N-ACETYL-D-MANNOSAMINE DEHYDROGENASE"/>
    <property type="match status" value="1"/>
</dbReference>
<evidence type="ECO:0000256" key="3">
    <source>
        <dbReference type="ARBA" id="ARBA00016796"/>
    </source>
</evidence>
<dbReference type="PIRSF" id="PIRSF500136">
    <property type="entry name" value="UDP_ManNAc_DH"/>
    <property type="match status" value="1"/>
</dbReference>
<evidence type="ECO:0000313" key="11">
    <source>
        <dbReference type="Proteomes" id="UP000324104"/>
    </source>
</evidence>
<proteinExistence type="inferred from homology"/>
<evidence type="ECO:0000259" key="9">
    <source>
        <dbReference type="SMART" id="SM00984"/>
    </source>
</evidence>
<dbReference type="InterPro" id="IPR036291">
    <property type="entry name" value="NAD(P)-bd_dom_sf"/>
</dbReference>
<dbReference type="InterPro" id="IPR008927">
    <property type="entry name" value="6-PGluconate_DH-like_C_sf"/>
</dbReference>
<dbReference type="Gene3D" id="3.40.50.720">
    <property type="entry name" value="NAD(P)-binding Rossmann-like Domain"/>
    <property type="match status" value="2"/>
</dbReference>
<dbReference type="Pfam" id="PF03720">
    <property type="entry name" value="UDPG_MGDP_dh_C"/>
    <property type="match status" value="1"/>
</dbReference>
<keyword evidence="5" id="KW-0520">NAD</keyword>
<dbReference type="EMBL" id="VTAW01000025">
    <property type="protein sequence ID" value="TYT60976.1"/>
    <property type="molecule type" value="Genomic_DNA"/>
</dbReference>
<dbReference type="SMART" id="SM00984">
    <property type="entry name" value="UDPG_MGDP_dh_C"/>
    <property type="match status" value="1"/>
</dbReference>
<dbReference type="NCBIfam" id="TIGR03026">
    <property type="entry name" value="NDP-sugDHase"/>
    <property type="match status" value="1"/>
</dbReference>
<keyword evidence="4" id="KW-0560">Oxidoreductase</keyword>
<evidence type="ECO:0000256" key="5">
    <source>
        <dbReference type="ARBA" id="ARBA00023027"/>
    </source>
</evidence>
<gene>
    <name evidence="10" type="ORF">FYC77_15900</name>
</gene>
<dbReference type="PIRSF" id="PIRSF000124">
    <property type="entry name" value="UDPglc_GDPman_dh"/>
    <property type="match status" value="1"/>
</dbReference>
<dbReference type="Pfam" id="PF03721">
    <property type="entry name" value="UDPG_MGDP_dh_N"/>
    <property type="match status" value="1"/>
</dbReference>
<dbReference type="SUPFAM" id="SSF48179">
    <property type="entry name" value="6-phosphogluconate dehydrogenase C-terminal domain-like"/>
    <property type="match status" value="1"/>
</dbReference>
<dbReference type="GO" id="GO:0089714">
    <property type="term" value="F:UDP-N-acetyl-D-mannosamine dehydrogenase activity"/>
    <property type="evidence" value="ECO:0007669"/>
    <property type="project" value="UniProtKB-EC"/>
</dbReference>
<evidence type="ECO:0000313" key="10">
    <source>
        <dbReference type="EMBL" id="TYT60976.1"/>
    </source>
</evidence>
<dbReference type="RefSeq" id="WP_149082486.1">
    <property type="nucleotide sequence ID" value="NZ_VTAW01000025.1"/>
</dbReference>
<dbReference type="InterPro" id="IPR028359">
    <property type="entry name" value="UDP_ManNAc/GlcNAc_DH"/>
</dbReference>
<dbReference type="PANTHER" id="PTHR43491">
    <property type="entry name" value="UDP-N-ACETYL-D-MANNOSAMINE DEHYDROGENASE"/>
    <property type="match status" value="1"/>
</dbReference>
<dbReference type="InterPro" id="IPR001732">
    <property type="entry name" value="UDP-Glc/GDP-Man_DH_N"/>
</dbReference>
<dbReference type="AlphaFoldDB" id="A0A5D5AGZ0"/>
<comment type="catalytic activity">
    <reaction evidence="7">
        <text>UDP-N-acetyl-alpha-D-mannosamine + 2 NAD(+) + H2O = UDP-N-acetyl-alpha-D-mannosaminouronate + 2 NADH + 3 H(+)</text>
        <dbReference type="Rhea" id="RHEA:25780"/>
        <dbReference type="ChEBI" id="CHEBI:15377"/>
        <dbReference type="ChEBI" id="CHEBI:15378"/>
        <dbReference type="ChEBI" id="CHEBI:57540"/>
        <dbReference type="ChEBI" id="CHEBI:57945"/>
        <dbReference type="ChEBI" id="CHEBI:68623"/>
        <dbReference type="ChEBI" id="CHEBI:70731"/>
        <dbReference type="EC" id="1.1.1.336"/>
    </reaction>
</comment>